<sequence>MAKRMRRTALYVILLAAGVTLGMQLAESGTADIYGPGFQSGGFLVNGQESPSHTEGQLQQNMGQNPDSGMTPGGAPNWSVNQEANSHQQNNQAGGGSVIQTPADVLLPPQEPPAVDRFADKAANLLQRISQKSIHWVASLFGPAEE</sequence>
<evidence type="ECO:0000313" key="3">
    <source>
        <dbReference type="EMBL" id="MFD1177745.1"/>
    </source>
</evidence>
<dbReference type="Proteomes" id="UP001597262">
    <property type="component" value="Unassembled WGS sequence"/>
</dbReference>
<comment type="caution">
    <text evidence="3">The sequence shown here is derived from an EMBL/GenBank/DDBJ whole genome shotgun (WGS) entry which is preliminary data.</text>
</comment>
<feature type="compositionally biased region" description="Polar residues" evidence="1">
    <location>
        <begin position="78"/>
        <end position="92"/>
    </location>
</feature>
<proteinExistence type="predicted"/>
<name>A0ABW3S0Q8_9BACL</name>
<dbReference type="EMBL" id="JBHTLM010000011">
    <property type="protein sequence ID" value="MFD1177745.1"/>
    <property type="molecule type" value="Genomic_DNA"/>
</dbReference>
<organism evidence="3 4">
    <name type="scientific">Paenibacillus puldeungensis</name>
    <dbReference type="NCBI Taxonomy" id="696536"/>
    <lineage>
        <taxon>Bacteria</taxon>
        <taxon>Bacillati</taxon>
        <taxon>Bacillota</taxon>
        <taxon>Bacilli</taxon>
        <taxon>Bacillales</taxon>
        <taxon>Paenibacillaceae</taxon>
        <taxon>Paenibacillus</taxon>
    </lineage>
</organism>
<keyword evidence="4" id="KW-1185">Reference proteome</keyword>
<feature type="region of interest" description="Disordered" evidence="1">
    <location>
        <begin position="44"/>
        <end position="110"/>
    </location>
</feature>
<feature type="signal peptide" evidence="2">
    <location>
        <begin position="1"/>
        <end position="25"/>
    </location>
</feature>
<reference evidence="4" key="1">
    <citation type="journal article" date="2019" name="Int. J. Syst. Evol. Microbiol.">
        <title>The Global Catalogue of Microorganisms (GCM) 10K type strain sequencing project: providing services to taxonomists for standard genome sequencing and annotation.</title>
        <authorList>
            <consortium name="The Broad Institute Genomics Platform"/>
            <consortium name="The Broad Institute Genome Sequencing Center for Infectious Disease"/>
            <person name="Wu L."/>
            <person name="Ma J."/>
        </authorList>
    </citation>
    <scope>NUCLEOTIDE SEQUENCE [LARGE SCALE GENOMIC DNA]</scope>
    <source>
        <strain evidence="4">CCUG 59189</strain>
    </source>
</reference>
<gene>
    <name evidence="3" type="ORF">ACFQ3W_15750</name>
</gene>
<evidence type="ECO:0000256" key="1">
    <source>
        <dbReference type="SAM" id="MobiDB-lite"/>
    </source>
</evidence>
<feature type="chain" id="PRO_5046754397" evidence="2">
    <location>
        <begin position="26"/>
        <end position="146"/>
    </location>
</feature>
<feature type="compositionally biased region" description="Polar residues" evidence="1">
    <location>
        <begin position="47"/>
        <end position="68"/>
    </location>
</feature>
<protein>
    <submittedName>
        <fullName evidence="3">Uncharacterized protein</fullName>
    </submittedName>
</protein>
<accession>A0ABW3S0Q8</accession>
<evidence type="ECO:0000256" key="2">
    <source>
        <dbReference type="SAM" id="SignalP"/>
    </source>
</evidence>
<keyword evidence="2" id="KW-0732">Signal</keyword>
<evidence type="ECO:0000313" key="4">
    <source>
        <dbReference type="Proteomes" id="UP001597262"/>
    </source>
</evidence>
<dbReference type="RefSeq" id="WP_379320192.1">
    <property type="nucleotide sequence ID" value="NZ_JBHTLM010000011.1"/>
</dbReference>